<feature type="transmembrane region" description="Helical" evidence="1">
    <location>
        <begin position="416"/>
        <end position="437"/>
    </location>
</feature>
<gene>
    <name evidence="2" type="ORF">E5334_01580</name>
</gene>
<name>A0A4V3RRE6_9ACTN</name>
<keyword evidence="1" id="KW-1133">Transmembrane helix</keyword>
<feature type="transmembrane region" description="Helical" evidence="1">
    <location>
        <begin position="521"/>
        <end position="538"/>
    </location>
</feature>
<reference evidence="2 3" key="1">
    <citation type="submission" date="2019-04" db="EMBL/GenBank/DDBJ databases">
        <title>Microbes associate with the intestines of laboratory mice.</title>
        <authorList>
            <person name="Navarre W."/>
            <person name="Wong E."/>
            <person name="Huang K."/>
            <person name="Tropini C."/>
            <person name="Ng K."/>
            <person name="Yu B."/>
        </authorList>
    </citation>
    <scope>NUCLEOTIDE SEQUENCE [LARGE SCALE GENOMIC DNA]</scope>
    <source>
        <strain evidence="2 3">NM07_P-09</strain>
    </source>
</reference>
<feature type="transmembrane region" description="Helical" evidence="1">
    <location>
        <begin position="185"/>
        <end position="205"/>
    </location>
</feature>
<feature type="transmembrane region" description="Helical" evidence="1">
    <location>
        <begin position="329"/>
        <end position="351"/>
    </location>
</feature>
<dbReference type="AlphaFoldDB" id="A0A4V3RRE6"/>
<evidence type="ECO:0000256" key="1">
    <source>
        <dbReference type="SAM" id="Phobius"/>
    </source>
</evidence>
<feature type="transmembrane region" description="Helical" evidence="1">
    <location>
        <begin position="61"/>
        <end position="80"/>
    </location>
</feature>
<feature type="transmembrane region" description="Helical" evidence="1">
    <location>
        <begin position="363"/>
        <end position="382"/>
    </location>
</feature>
<feature type="transmembrane region" description="Helical" evidence="1">
    <location>
        <begin position="148"/>
        <end position="173"/>
    </location>
</feature>
<dbReference type="Proteomes" id="UP000310263">
    <property type="component" value="Unassembled WGS sequence"/>
</dbReference>
<feature type="transmembrane region" description="Helical" evidence="1">
    <location>
        <begin position="443"/>
        <end position="465"/>
    </location>
</feature>
<dbReference type="OrthoDB" id="138672at2"/>
<feature type="transmembrane region" description="Helical" evidence="1">
    <location>
        <begin position="29"/>
        <end position="55"/>
    </location>
</feature>
<evidence type="ECO:0000313" key="2">
    <source>
        <dbReference type="EMBL" id="TGY63220.1"/>
    </source>
</evidence>
<keyword evidence="1" id="KW-0812">Transmembrane</keyword>
<evidence type="ECO:0000313" key="3">
    <source>
        <dbReference type="Proteomes" id="UP000310263"/>
    </source>
</evidence>
<proteinExistence type="predicted"/>
<feature type="transmembrane region" description="Helical" evidence="1">
    <location>
        <begin position="485"/>
        <end position="509"/>
    </location>
</feature>
<dbReference type="EMBL" id="SRYE01000001">
    <property type="protein sequence ID" value="TGY63220.1"/>
    <property type="molecule type" value="Genomic_DNA"/>
</dbReference>
<feature type="transmembrane region" description="Helical" evidence="1">
    <location>
        <begin position="254"/>
        <end position="272"/>
    </location>
</feature>
<keyword evidence="1" id="KW-0472">Membrane</keyword>
<accession>A0A4V3RRE6</accession>
<protein>
    <submittedName>
        <fullName evidence="2">Uncharacterized protein</fullName>
    </submittedName>
</protein>
<keyword evidence="3" id="KW-1185">Reference proteome</keyword>
<dbReference type="RefSeq" id="WP_136011847.1">
    <property type="nucleotide sequence ID" value="NZ_SRYE01000001.1"/>
</dbReference>
<feature type="transmembrane region" description="Helical" evidence="1">
    <location>
        <begin position="111"/>
        <end position="136"/>
    </location>
</feature>
<organism evidence="2 3">
    <name type="scientific">Muricaecibacterium torontonense</name>
    <dbReference type="NCBI Taxonomy" id="3032871"/>
    <lineage>
        <taxon>Bacteria</taxon>
        <taxon>Bacillati</taxon>
        <taxon>Actinomycetota</taxon>
        <taxon>Coriobacteriia</taxon>
        <taxon>Coriobacteriales</taxon>
        <taxon>Atopobiaceae</taxon>
        <taxon>Muricaecibacterium</taxon>
    </lineage>
</organism>
<comment type="caution">
    <text evidence="2">The sequence shown here is derived from an EMBL/GenBank/DDBJ whole genome shotgun (WGS) entry which is preliminary data.</text>
</comment>
<sequence length="550" mass="57715">MHRLWLLIKVQLRTLGSSSSKNASRGGIVGLRIAQAFLGLLMVGYSAGVGVGLAALGADRLLVAIAVLIATFCGAIFSFIKAPGMLYEAGDFDLLMSMPVSKRDQVIARLASLYLTAVELTALMVIPLGVAALIFMGIQGMASTPLQWITLLSIVAVGPMPGLVAAVFLSALITAALGRLRHGKALTTLASVFVALVAVVASFALNGVISGAGYENVTLDTLTQMLAGFGDALAVWPLCGWAMDAWVSQDLSGWLYWAVFVLVNLAVGTALTEGLARTYTQVVSAINARAQQRRGKASKAAGLRSPLQALCRKEVGLVFDNGTVVANDLISLLLLVIFAALVAIVGLDGIASFFTKDSLEDPLEAIPVMLVILPWIMAFIGAMAPPSAIAISLEGQGIWLMETLPIEKKRFYGAKLAPWLAAAALCALISAVLLLVGGVPASSVLLCFVLTVVLYGFCGLVGMTLDARRPNFEWVSATALAKQSLPIGVCVFLSMGICLAMGLVCGLGYGLSGWDAWVCDAIGWAAAAALALAAWVLFKRLEKRPIPYQS</sequence>